<accession>A0A2K1R0A0</accession>
<evidence type="ECO:0000313" key="3">
    <source>
        <dbReference type="EMBL" id="PNS20650.1"/>
    </source>
</evidence>
<proteinExistence type="predicted"/>
<name>A0A2K1R0A0_9PEZI</name>
<comment type="caution">
    <text evidence="3">The sequence shown here is derived from an EMBL/GenBank/DDBJ whole genome shotgun (WGS) entry which is preliminary data.</text>
</comment>
<dbReference type="AlphaFoldDB" id="A0A2K1R0A0"/>
<evidence type="ECO:0000256" key="2">
    <source>
        <dbReference type="SAM" id="Phobius"/>
    </source>
</evidence>
<feature type="region of interest" description="Disordered" evidence="1">
    <location>
        <begin position="142"/>
        <end position="162"/>
    </location>
</feature>
<gene>
    <name evidence="3" type="ORF">CAC42_2895</name>
</gene>
<dbReference type="InParanoid" id="A0A2K1R0A0"/>
<organism evidence="3 4">
    <name type="scientific">Sphaceloma murrayae</name>
    <dbReference type="NCBI Taxonomy" id="2082308"/>
    <lineage>
        <taxon>Eukaryota</taxon>
        <taxon>Fungi</taxon>
        <taxon>Dikarya</taxon>
        <taxon>Ascomycota</taxon>
        <taxon>Pezizomycotina</taxon>
        <taxon>Dothideomycetes</taxon>
        <taxon>Dothideomycetidae</taxon>
        <taxon>Myriangiales</taxon>
        <taxon>Elsinoaceae</taxon>
        <taxon>Sphaceloma</taxon>
    </lineage>
</organism>
<evidence type="ECO:0000256" key="1">
    <source>
        <dbReference type="SAM" id="MobiDB-lite"/>
    </source>
</evidence>
<keyword evidence="2" id="KW-0812">Transmembrane</keyword>
<feature type="transmembrane region" description="Helical" evidence="2">
    <location>
        <begin position="87"/>
        <end position="109"/>
    </location>
</feature>
<keyword evidence="2" id="KW-1133">Transmembrane helix</keyword>
<keyword evidence="2" id="KW-0472">Membrane</keyword>
<sequence length="162" mass="17886">MSTVLGLIKTATTAAHDGQKPTKHQQRCGKTNLEILLARFRTTTNEMLNRLAFGPDTAQSLPTRGYYALLRRNIQSESGIDLPKSTLAALIVGVIAILVVFGLSLWLVLRYTFGSDARKRGMQVSDDRDAYRNGKGIEMDVEWKEDVPPPVKTENAPTPTVT</sequence>
<protein>
    <submittedName>
        <fullName evidence="3">Uncharacterized protein</fullName>
    </submittedName>
</protein>
<dbReference type="EMBL" id="NKHZ01000018">
    <property type="protein sequence ID" value="PNS20650.1"/>
    <property type="molecule type" value="Genomic_DNA"/>
</dbReference>
<keyword evidence="4" id="KW-1185">Reference proteome</keyword>
<dbReference type="OrthoDB" id="10342657at2759"/>
<evidence type="ECO:0000313" key="4">
    <source>
        <dbReference type="Proteomes" id="UP000243797"/>
    </source>
</evidence>
<reference evidence="3 4" key="1">
    <citation type="submission" date="2017-06" db="EMBL/GenBank/DDBJ databases">
        <title>Draft genome sequence of a variant of Elsinoe murrayae.</title>
        <authorList>
            <person name="Cheng Q."/>
        </authorList>
    </citation>
    <scope>NUCLEOTIDE SEQUENCE [LARGE SCALE GENOMIC DNA]</scope>
    <source>
        <strain evidence="3 4">CQ-2017a</strain>
    </source>
</reference>
<dbReference type="Proteomes" id="UP000243797">
    <property type="component" value="Unassembled WGS sequence"/>
</dbReference>